<proteinExistence type="predicted"/>
<dbReference type="InterPro" id="IPR050463">
    <property type="entry name" value="Gfo/Idh/MocA_oxidrdct_glycsds"/>
</dbReference>
<dbReference type="SUPFAM" id="SSF51735">
    <property type="entry name" value="NAD(P)-binding Rossmann-fold domains"/>
    <property type="match status" value="1"/>
</dbReference>
<evidence type="ECO:0000259" key="2">
    <source>
        <dbReference type="Pfam" id="PF19051"/>
    </source>
</evidence>
<feature type="domain" description="Gfo/Idh/MocA-like oxidoreductase bacterial type C-terminal" evidence="2">
    <location>
        <begin position="207"/>
        <end position="266"/>
    </location>
</feature>
<dbReference type="Proteomes" id="UP000886047">
    <property type="component" value="Unassembled WGS sequence"/>
</dbReference>
<dbReference type="InterPro" id="IPR043906">
    <property type="entry name" value="Gfo/Idh/MocA_OxRdtase_bact_C"/>
</dbReference>
<evidence type="ECO:0000313" key="3">
    <source>
        <dbReference type="EMBL" id="HDR50309.1"/>
    </source>
</evidence>
<dbReference type="EMBL" id="DSDK01000096">
    <property type="protein sequence ID" value="HDR50309.1"/>
    <property type="molecule type" value="Genomic_DNA"/>
</dbReference>
<reference evidence="3" key="1">
    <citation type="journal article" date="2020" name="mSystems">
        <title>Genome- and Community-Level Interaction Insights into Carbon Utilization and Element Cycling Functions of Hydrothermarchaeota in Hydrothermal Sediment.</title>
        <authorList>
            <person name="Zhou Z."/>
            <person name="Liu Y."/>
            <person name="Xu W."/>
            <person name="Pan J."/>
            <person name="Luo Z.H."/>
            <person name="Li M."/>
        </authorList>
    </citation>
    <scope>NUCLEOTIDE SEQUENCE [LARGE SCALE GENOMIC DNA]</scope>
    <source>
        <strain evidence="3">SpSt-1217</strain>
    </source>
</reference>
<dbReference type="Pfam" id="PF19051">
    <property type="entry name" value="GFO_IDH_MocA_C2"/>
    <property type="match status" value="1"/>
</dbReference>
<dbReference type="Pfam" id="PF01408">
    <property type="entry name" value="GFO_IDH_MocA"/>
    <property type="match status" value="1"/>
</dbReference>
<dbReference type="SUPFAM" id="SSF55347">
    <property type="entry name" value="Glyceraldehyde-3-phosphate dehydrogenase-like, C-terminal domain"/>
    <property type="match status" value="1"/>
</dbReference>
<dbReference type="Gene3D" id="3.30.360.10">
    <property type="entry name" value="Dihydrodipicolinate Reductase, domain 2"/>
    <property type="match status" value="1"/>
</dbReference>
<comment type="caution">
    <text evidence="3">The sequence shown here is derived from an EMBL/GenBank/DDBJ whole genome shotgun (WGS) entry which is preliminary data.</text>
</comment>
<dbReference type="AlphaFoldDB" id="A0A831LKF3"/>
<accession>A0A831LKF3</accession>
<dbReference type="Gene3D" id="3.40.50.720">
    <property type="entry name" value="NAD(P)-binding Rossmann-like Domain"/>
    <property type="match status" value="1"/>
</dbReference>
<organism evidence="3">
    <name type="scientific">Mariniphaga anaerophila</name>
    <dbReference type="NCBI Taxonomy" id="1484053"/>
    <lineage>
        <taxon>Bacteria</taxon>
        <taxon>Pseudomonadati</taxon>
        <taxon>Bacteroidota</taxon>
        <taxon>Bacteroidia</taxon>
        <taxon>Marinilabiliales</taxon>
        <taxon>Prolixibacteraceae</taxon>
        <taxon>Mariniphaga</taxon>
    </lineage>
</organism>
<name>A0A831LKF3_9BACT</name>
<evidence type="ECO:0000259" key="1">
    <source>
        <dbReference type="Pfam" id="PF01408"/>
    </source>
</evidence>
<dbReference type="InterPro" id="IPR000683">
    <property type="entry name" value="Gfo/Idh/MocA-like_OxRdtase_N"/>
</dbReference>
<sequence length="494" mass="55713">MSKKLNTVTRRKFLGQAVATAAGFTILPSHVVGGLGHQSPSDKLNIAGIGVGGRGYINLRNMETENIVALCDVDWDYAGNTFKRWPMAKQYKDYRVMLETQNDIDAVVIATPDHSHALPAMLAIRAGKHVFLQQPLAHSVYESRILKDTALRYGVATQMGNQGNSGEGIRRICEWIWAGAIGEVTHVDVWTTRPVWPQGLRMPDRGRRVPRDIDWELFVGPAPWLEYNQDYHPWTWRGWWNFGLGAPGDMGTHLLDPVFKALMLGHPTSVEASSSSFSTHSAPNSEFIRFEFPRRDNLPKVAMPEVTVNWFDGGWMPPRPQELNDGEMMGDENGGCIFYGTRGKLMCGTFAGNPTLLPVKEMEHFQQPERSIRRIFNTEDGGHEKDWIRACKEPRETRLQSTSNFEYAGPLSELVALGAVAVRAQSLNRKLLWDGPNMRFRNISGTDVLRIHTGSDFGLMNGNPRVNNEFASLPATQTIEEWIRHNYRQGWEQI</sequence>
<dbReference type="InterPro" id="IPR006311">
    <property type="entry name" value="TAT_signal"/>
</dbReference>
<dbReference type="PANTHER" id="PTHR43818">
    <property type="entry name" value="BCDNA.GH03377"/>
    <property type="match status" value="1"/>
</dbReference>
<dbReference type="PANTHER" id="PTHR43818:SF10">
    <property type="entry name" value="NADH-DEPENDENT DEHYDROGENASE-RELATED"/>
    <property type="match status" value="1"/>
</dbReference>
<dbReference type="InterPro" id="IPR036291">
    <property type="entry name" value="NAD(P)-bd_dom_sf"/>
</dbReference>
<feature type="domain" description="Gfo/Idh/MocA-like oxidoreductase N-terminal" evidence="1">
    <location>
        <begin position="46"/>
        <end position="160"/>
    </location>
</feature>
<protein>
    <submittedName>
        <fullName evidence="3">Gfo/Idh/MocA family oxidoreductase</fullName>
    </submittedName>
</protein>
<gene>
    <name evidence="3" type="ORF">ENN90_01625</name>
</gene>
<dbReference type="PROSITE" id="PS51318">
    <property type="entry name" value="TAT"/>
    <property type="match status" value="1"/>
</dbReference>
<dbReference type="GO" id="GO:0000166">
    <property type="term" value="F:nucleotide binding"/>
    <property type="evidence" value="ECO:0007669"/>
    <property type="project" value="InterPro"/>
</dbReference>